<dbReference type="GO" id="GO:0004175">
    <property type="term" value="F:endopeptidase activity"/>
    <property type="evidence" value="ECO:0007669"/>
    <property type="project" value="TreeGrafter"/>
</dbReference>
<dbReference type="RefSeq" id="WP_082673655.1">
    <property type="nucleotide sequence ID" value="NZ_BCNO01000003.1"/>
</dbReference>
<dbReference type="InterPro" id="IPR055210">
    <property type="entry name" value="CtpA/B_N"/>
</dbReference>
<dbReference type="Gene3D" id="3.30.750.44">
    <property type="match status" value="1"/>
</dbReference>
<dbReference type="EMBL" id="BCNO01000003">
    <property type="protein sequence ID" value="GAQ95741.1"/>
    <property type="molecule type" value="Genomic_DNA"/>
</dbReference>
<keyword evidence="3 5" id="KW-0378">Hydrolase</keyword>
<dbReference type="Gene3D" id="2.30.42.10">
    <property type="match status" value="1"/>
</dbReference>
<dbReference type="OrthoDB" id="9812068at2"/>
<keyword evidence="8" id="KW-1185">Reference proteome</keyword>
<evidence type="ECO:0000256" key="5">
    <source>
        <dbReference type="RuleBase" id="RU004404"/>
    </source>
</evidence>
<dbReference type="SMART" id="SM00245">
    <property type="entry name" value="TSPc"/>
    <property type="match status" value="1"/>
</dbReference>
<dbReference type="GO" id="GO:0008236">
    <property type="term" value="F:serine-type peptidase activity"/>
    <property type="evidence" value="ECO:0007669"/>
    <property type="project" value="UniProtKB-KW"/>
</dbReference>
<dbReference type="SUPFAM" id="SSF52096">
    <property type="entry name" value="ClpP/crotonase"/>
    <property type="match status" value="1"/>
</dbReference>
<dbReference type="InterPro" id="IPR005151">
    <property type="entry name" value="Tail-specific_protease"/>
</dbReference>
<dbReference type="FunFam" id="2.30.42.10:FF:000063">
    <property type="entry name" value="Peptidase, S41 family"/>
    <property type="match status" value="1"/>
</dbReference>
<evidence type="ECO:0000256" key="4">
    <source>
        <dbReference type="ARBA" id="ARBA00022825"/>
    </source>
</evidence>
<dbReference type="SUPFAM" id="SSF50156">
    <property type="entry name" value="PDZ domain-like"/>
    <property type="match status" value="1"/>
</dbReference>
<evidence type="ECO:0000313" key="8">
    <source>
        <dbReference type="Proteomes" id="UP000054976"/>
    </source>
</evidence>
<keyword evidence="2 5" id="KW-0645">Protease</keyword>
<dbReference type="Pfam" id="PF22694">
    <property type="entry name" value="CtpB_N-like"/>
    <property type="match status" value="1"/>
</dbReference>
<dbReference type="NCBIfam" id="TIGR00225">
    <property type="entry name" value="prc"/>
    <property type="match status" value="1"/>
</dbReference>
<dbReference type="AlphaFoldDB" id="A0A0U9HXM8"/>
<dbReference type="InterPro" id="IPR001478">
    <property type="entry name" value="PDZ"/>
</dbReference>
<comment type="caution">
    <text evidence="7">The sequence shown here is derived from an EMBL/GenBank/DDBJ whole genome shotgun (WGS) entry which is preliminary data.</text>
</comment>
<reference evidence="8" key="1">
    <citation type="submission" date="2016-01" db="EMBL/GenBank/DDBJ databases">
        <title>Draft genome sequence of Thermodesulfovibrio aggregans strain TGE-P1.</title>
        <authorList>
            <person name="Sekiguchi Y."/>
            <person name="Ohashi A."/>
            <person name="Matsuura N."/>
            <person name="Tourlousse M.D."/>
        </authorList>
    </citation>
    <scope>NUCLEOTIDE SEQUENCE [LARGE SCALE GENOMIC DNA]</scope>
    <source>
        <strain evidence="8">TGE-P1</strain>
    </source>
</reference>
<dbReference type="InterPro" id="IPR029045">
    <property type="entry name" value="ClpP/crotonase-like_dom_sf"/>
</dbReference>
<dbReference type="Proteomes" id="UP000054976">
    <property type="component" value="Unassembled WGS sequence"/>
</dbReference>
<dbReference type="GO" id="GO:0007165">
    <property type="term" value="P:signal transduction"/>
    <property type="evidence" value="ECO:0007669"/>
    <property type="project" value="TreeGrafter"/>
</dbReference>
<organism evidence="7 8">
    <name type="scientific">Thermodesulfovibrio aggregans</name>
    <dbReference type="NCBI Taxonomy" id="86166"/>
    <lineage>
        <taxon>Bacteria</taxon>
        <taxon>Pseudomonadati</taxon>
        <taxon>Nitrospirota</taxon>
        <taxon>Thermodesulfovibrionia</taxon>
        <taxon>Thermodesulfovibrionales</taxon>
        <taxon>Thermodesulfovibrionaceae</taxon>
        <taxon>Thermodesulfovibrio</taxon>
    </lineage>
</organism>
<dbReference type="GO" id="GO:0006508">
    <property type="term" value="P:proteolysis"/>
    <property type="evidence" value="ECO:0007669"/>
    <property type="project" value="UniProtKB-KW"/>
</dbReference>
<proteinExistence type="inferred from homology"/>
<dbReference type="STRING" id="86166.TAGGR_3217"/>
<dbReference type="CDD" id="cd07560">
    <property type="entry name" value="Peptidase_S41_CPP"/>
    <property type="match status" value="1"/>
</dbReference>
<comment type="similarity">
    <text evidence="1 5">Belongs to the peptidase S41A family.</text>
</comment>
<dbReference type="SMART" id="SM00228">
    <property type="entry name" value="PDZ"/>
    <property type="match status" value="1"/>
</dbReference>
<dbReference type="Pfam" id="PF17820">
    <property type="entry name" value="PDZ_6"/>
    <property type="match status" value="1"/>
</dbReference>
<protein>
    <submittedName>
        <fullName evidence="7">Carboxyl-terminal processing protease</fullName>
    </submittedName>
</protein>
<name>A0A0U9HXM8_9BACT</name>
<sequence length="423" mass="46928">MKKRVTLFVLVLVIAISGIIIGRWSAAQNTDSIYEDLRTFTEVFTTIKKNYVEDVNPHELIISAIKGMVNSLDPHSAYLTPEAYKEFQTETKGEFGGIGIQIGIKEGVLTVIAPIEDTPAWKAGIKAGDKIIKIDGKPTKDMNINDAVSKMRGPKGKPVTLTIQRDEWKEPKDITIVRDIIKIKSVKYKMIDKEIGYIKLTQFQETTAQDLANALKNLKESGMQSLILDLRNNPGGLLQSAVDVSEQFLPPKHLVVSIKGRTGEKIEYYTENLRPSYTDIPMIVLVNQGSASASEIVAGALQDWGRALVLGIQTFGKGSVQSLIPLSDGSALKLTTAKYYTPKGRSIHAVGIMPDIVVKLETKNGKEVPIIREKELEQHLKGDKIEPQEKAPQEVDEKDDTQLQRAIDILKSWKIMEKLKKAA</sequence>
<dbReference type="InterPro" id="IPR004447">
    <property type="entry name" value="Peptidase_S41A"/>
</dbReference>
<keyword evidence="4 5" id="KW-0720">Serine protease</keyword>
<dbReference type="Gene3D" id="3.90.226.10">
    <property type="entry name" value="2-enoyl-CoA Hydratase, Chain A, domain 1"/>
    <property type="match status" value="1"/>
</dbReference>
<feature type="domain" description="PDZ" evidence="6">
    <location>
        <begin position="84"/>
        <end position="152"/>
    </location>
</feature>
<dbReference type="PANTHER" id="PTHR32060:SF30">
    <property type="entry name" value="CARBOXY-TERMINAL PROCESSING PROTEASE CTPA"/>
    <property type="match status" value="1"/>
</dbReference>
<evidence type="ECO:0000256" key="2">
    <source>
        <dbReference type="ARBA" id="ARBA00022670"/>
    </source>
</evidence>
<dbReference type="PANTHER" id="PTHR32060">
    <property type="entry name" value="TAIL-SPECIFIC PROTEASE"/>
    <property type="match status" value="1"/>
</dbReference>
<dbReference type="Pfam" id="PF03572">
    <property type="entry name" value="Peptidase_S41"/>
    <property type="match status" value="1"/>
</dbReference>
<dbReference type="InterPro" id="IPR041489">
    <property type="entry name" value="PDZ_6"/>
</dbReference>
<evidence type="ECO:0000313" key="7">
    <source>
        <dbReference type="EMBL" id="GAQ95741.1"/>
    </source>
</evidence>
<gene>
    <name evidence="7" type="ORF">TAGGR_3217</name>
</gene>
<dbReference type="CDD" id="cd06782">
    <property type="entry name" value="cpPDZ_CPP-like"/>
    <property type="match status" value="1"/>
</dbReference>
<evidence type="ECO:0000259" key="6">
    <source>
        <dbReference type="PROSITE" id="PS50106"/>
    </source>
</evidence>
<accession>A0A0U9HXM8</accession>
<evidence type="ECO:0000256" key="1">
    <source>
        <dbReference type="ARBA" id="ARBA00009179"/>
    </source>
</evidence>
<dbReference type="FunFam" id="3.90.226.10:FF:000029">
    <property type="entry name" value="Peptidase, S41 family"/>
    <property type="match status" value="1"/>
</dbReference>
<dbReference type="PROSITE" id="PS50106">
    <property type="entry name" value="PDZ"/>
    <property type="match status" value="1"/>
</dbReference>
<dbReference type="InterPro" id="IPR036034">
    <property type="entry name" value="PDZ_sf"/>
</dbReference>
<evidence type="ECO:0000256" key="3">
    <source>
        <dbReference type="ARBA" id="ARBA00022801"/>
    </source>
</evidence>
<dbReference type="GO" id="GO:0030288">
    <property type="term" value="C:outer membrane-bounded periplasmic space"/>
    <property type="evidence" value="ECO:0007669"/>
    <property type="project" value="TreeGrafter"/>
</dbReference>